<dbReference type="PRINTS" id="PR02045">
    <property type="entry name" value="F138DOMAIN"/>
</dbReference>
<protein>
    <submittedName>
        <fullName evidence="1">Uncharacterized protein</fullName>
    </submittedName>
</protein>
<dbReference type="PANTHER" id="PTHR12138">
    <property type="entry name" value="PRIMATE-EXPANDED PROTEIN FAMILY"/>
    <property type="match status" value="1"/>
</dbReference>
<dbReference type="GeneTree" id="ENSGT00940000164709"/>
<accession>A0A8I5MUH7</accession>
<dbReference type="Proteomes" id="UP000028761">
    <property type="component" value="Chromosome 18"/>
</dbReference>
<keyword evidence="2" id="KW-1185">Reference proteome</keyword>
<sequence length="89" mass="9923">SAHLSLPKCWDYRREPPRPASLVFFVETGFRHVAQAGLELLTSGDPPTSASQSAGITGVRHHAWPNRKSFLKKIWNASQICVSFLLRGH</sequence>
<proteinExistence type="predicted"/>
<evidence type="ECO:0000313" key="2">
    <source>
        <dbReference type="Proteomes" id="UP000028761"/>
    </source>
</evidence>
<evidence type="ECO:0000313" key="1">
    <source>
        <dbReference type="Ensembl" id="ENSPANP00000047790.1"/>
    </source>
</evidence>
<reference evidence="1" key="2">
    <citation type="submission" date="2025-08" db="UniProtKB">
        <authorList>
            <consortium name="Ensembl"/>
        </authorList>
    </citation>
    <scope>IDENTIFICATION</scope>
</reference>
<dbReference type="PANTHER" id="PTHR12138:SF162">
    <property type="entry name" value="CHROMOSOME UNDETERMINED SCAFFOLD_275, WHOLE GENOME SHOTGUN SEQUENCE"/>
    <property type="match status" value="1"/>
</dbReference>
<name>A0A8I5MUH7_PAPAN</name>
<reference evidence="1 2" key="1">
    <citation type="submission" date="2012-03" db="EMBL/GenBank/DDBJ databases">
        <title>Whole Genome Assembly of Papio anubis.</title>
        <authorList>
            <person name="Liu Y.L."/>
            <person name="Abraham K.A."/>
            <person name="Akbar H.A."/>
            <person name="Ali S.A."/>
            <person name="Anosike U.A."/>
            <person name="Aqrawi P.A."/>
            <person name="Arias F.A."/>
            <person name="Attaway T.A."/>
            <person name="Awwad R.A."/>
            <person name="Babu C.B."/>
            <person name="Bandaranaike D.B."/>
            <person name="Battles P.B."/>
            <person name="Bell A.B."/>
            <person name="Beltran B.B."/>
            <person name="Berhane-Mersha D.B."/>
            <person name="Bess C.B."/>
            <person name="Bickham C.B."/>
            <person name="Bolden T.B."/>
            <person name="Carter K.C."/>
            <person name="Chau D.C."/>
            <person name="Chavez A.C."/>
            <person name="Clerc-Blankenburg K.C."/>
            <person name="Coyle M.C."/>
            <person name="Dao M.D."/>
            <person name="Davila M.L.D."/>
            <person name="Davy-Carroll L.D."/>
            <person name="Denson S.D."/>
            <person name="Dinh H.D."/>
            <person name="Fernandez S.F."/>
            <person name="Fernando P.F."/>
            <person name="Forbes L.F."/>
            <person name="Francis C.F."/>
            <person name="Francisco L.F."/>
            <person name="Fu Q.F."/>
            <person name="Garcia-Iii R.G."/>
            <person name="Garrett T.G."/>
            <person name="Gross S.G."/>
            <person name="Gubbala S.G."/>
            <person name="Hirani K.H."/>
            <person name="Hogues M.H."/>
            <person name="Hollins B.H."/>
            <person name="Jackson L.J."/>
            <person name="Javaid M.J."/>
            <person name="Jhangiani S.J."/>
            <person name="Johnson A.J."/>
            <person name="Johnson B.J."/>
            <person name="Jones J.J."/>
            <person name="Joshi V.J."/>
            <person name="Kalu J.K."/>
            <person name="Khan N.K."/>
            <person name="Korchina V.K."/>
            <person name="Kovar C.K."/>
            <person name="Lago L.L."/>
            <person name="Lara F.L."/>
            <person name="Le T.-K.L."/>
            <person name="Lee S.L."/>
            <person name="Legall-Iii F.L."/>
            <person name="Lemon S.L."/>
            <person name="Liu J.L."/>
            <person name="Liu Y.-S.L."/>
            <person name="Liyanage D.L."/>
            <person name="Lopez J.L."/>
            <person name="Lorensuhewa L.L."/>
            <person name="Mata R.M."/>
            <person name="Mathew T.M."/>
            <person name="Mercado C.M."/>
            <person name="Mercado I.M."/>
            <person name="Morales K.M."/>
            <person name="Morgan M.M."/>
            <person name="Munidasa M.M."/>
            <person name="Ngo D.N."/>
            <person name="Nguyen L.N."/>
            <person name="Nguyen T.N."/>
            <person name="Nguyen N.N."/>
            <person name="Obregon M.O."/>
            <person name="Okwuonu G.O."/>
            <person name="Ongeri F.O."/>
            <person name="Onwere C.O."/>
            <person name="Osifeso I.O."/>
            <person name="Parra A.P."/>
            <person name="Patil S.P."/>
            <person name="Perez A.P."/>
            <person name="Perez Y.P."/>
            <person name="Pham C.P."/>
            <person name="Pu L.-L.P."/>
            <person name="Puazo M.P."/>
            <person name="Quiroz J.Q."/>
            <person name="Rouhana J.R."/>
            <person name="Ruiz M.R."/>
            <person name="Ruiz S.-J.R."/>
            <person name="Saada N.S."/>
            <person name="Santibanez J.S."/>
            <person name="Scheel M.S."/>
            <person name="Schneider B.S."/>
            <person name="Simmons D.S."/>
            <person name="Sisson I.S."/>
            <person name="Tang L.-Y.T."/>
            <person name="Thornton R.T."/>
            <person name="Tisius J.T."/>
            <person name="Toledanes G.T."/>
            <person name="Trejos Z.T."/>
            <person name="Usmani K.U."/>
            <person name="Varghese R.V."/>
            <person name="Vattathil S.V."/>
            <person name="Vee V.V."/>
            <person name="Walker D.W."/>
            <person name="Weissenberger G.W."/>
            <person name="White C.W."/>
            <person name="Williams A.W."/>
            <person name="Woodworth J.W."/>
            <person name="Wright R.W."/>
            <person name="Zhu Y.Z."/>
            <person name="Han Y.H."/>
            <person name="Newsham I.N."/>
            <person name="Nazareth L.N."/>
            <person name="Worley K.W."/>
            <person name="Muzny D.M."/>
            <person name="Rogers J.R."/>
            <person name="Gibbs R.G."/>
        </authorList>
    </citation>
    <scope>NUCLEOTIDE SEQUENCE [LARGE SCALE GENOMIC DNA]</scope>
</reference>
<organism evidence="1 2">
    <name type="scientific">Papio anubis</name>
    <name type="common">Olive baboon</name>
    <dbReference type="NCBI Taxonomy" id="9555"/>
    <lineage>
        <taxon>Eukaryota</taxon>
        <taxon>Metazoa</taxon>
        <taxon>Chordata</taxon>
        <taxon>Craniata</taxon>
        <taxon>Vertebrata</taxon>
        <taxon>Euteleostomi</taxon>
        <taxon>Mammalia</taxon>
        <taxon>Eutheria</taxon>
        <taxon>Euarchontoglires</taxon>
        <taxon>Primates</taxon>
        <taxon>Haplorrhini</taxon>
        <taxon>Catarrhini</taxon>
        <taxon>Cercopithecidae</taxon>
        <taxon>Cercopithecinae</taxon>
        <taxon>Papio</taxon>
    </lineage>
</organism>
<dbReference type="OMA" id="NASQICV"/>
<reference evidence="1" key="3">
    <citation type="submission" date="2025-09" db="UniProtKB">
        <authorList>
            <consortium name="Ensembl"/>
        </authorList>
    </citation>
    <scope>IDENTIFICATION</scope>
</reference>
<dbReference type="Ensembl" id="ENSPANT00000080655.1">
    <property type="protein sequence ID" value="ENSPANP00000047790.1"/>
    <property type="gene ID" value="ENSPANG00000046832.1"/>
</dbReference>
<dbReference type="AlphaFoldDB" id="A0A8I5MUH7"/>